<gene>
    <name evidence="8" type="ORF">IOE58_10750</name>
</gene>
<reference evidence="8 9" key="1">
    <citation type="submission" date="2020-10" db="EMBL/GenBank/DDBJ databases">
        <title>Draft genome and description of Brachybacterium epidermidis sp nov.</title>
        <authorList>
            <person name="Boxberger M."/>
            <person name="La Scola B."/>
        </authorList>
    </citation>
    <scope>NUCLEOTIDE SEQUENCE [LARGE SCALE GENOMIC DNA]</scope>
    <source>
        <strain evidence="8 9">Marseille-Q2903</strain>
    </source>
</reference>
<sequence>MTVPRPRPTTTYPDPGGTHGRPQQAEIDHPEGPAPTDLVITDEITGDGEEAGCGDVVDVHYVGVSHSTGEQFDASWDRGEPLRFQLGVGQVISGWDQGVQGMKVGGRRRLDIPAHLAYGDTGAPPMIAPGETLIFVCDLVAVHKR</sequence>
<comment type="similarity">
    <text evidence="5">Belongs to the FKBP-type PPIase family.</text>
</comment>
<evidence type="ECO:0000256" key="4">
    <source>
        <dbReference type="PROSITE-ProRule" id="PRU00277"/>
    </source>
</evidence>
<dbReference type="InterPro" id="IPR001179">
    <property type="entry name" value="PPIase_FKBP_dom"/>
</dbReference>
<organism evidence="8 9">
    <name type="scientific">Brachybacterium epidermidis</name>
    <dbReference type="NCBI Taxonomy" id="2781983"/>
    <lineage>
        <taxon>Bacteria</taxon>
        <taxon>Bacillati</taxon>
        <taxon>Actinomycetota</taxon>
        <taxon>Actinomycetes</taxon>
        <taxon>Micrococcales</taxon>
        <taxon>Dermabacteraceae</taxon>
        <taxon>Brachybacterium</taxon>
    </lineage>
</organism>
<dbReference type="PROSITE" id="PS50059">
    <property type="entry name" value="FKBP_PPIASE"/>
    <property type="match status" value="1"/>
</dbReference>
<feature type="region of interest" description="Disordered" evidence="6">
    <location>
        <begin position="1"/>
        <end position="35"/>
    </location>
</feature>
<evidence type="ECO:0000256" key="1">
    <source>
        <dbReference type="ARBA" id="ARBA00000971"/>
    </source>
</evidence>
<accession>A0ABR9W2G7</accession>
<dbReference type="InterPro" id="IPR046357">
    <property type="entry name" value="PPIase_dom_sf"/>
</dbReference>
<evidence type="ECO:0000256" key="5">
    <source>
        <dbReference type="RuleBase" id="RU003915"/>
    </source>
</evidence>
<comment type="caution">
    <text evidence="8">The sequence shown here is derived from an EMBL/GenBank/DDBJ whole genome shotgun (WGS) entry which is preliminary data.</text>
</comment>
<dbReference type="PANTHER" id="PTHR45779">
    <property type="entry name" value="PEPTIDYLPROLYL ISOMERASE"/>
    <property type="match status" value="1"/>
</dbReference>
<protein>
    <recommendedName>
        <fullName evidence="5">Peptidyl-prolyl cis-trans isomerase</fullName>
        <ecNumber evidence="5">5.2.1.8</ecNumber>
    </recommendedName>
</protein>
<evidence type="ECO:0000259" key="7">
    <source>
        <dbReference type="PROSITE" id="PS50059"/>
    </source>
</evidence>
<evidence type="ECO:0000256" key="3">
    <source>
        <dbReference type="ARBA" id="ARBA00023235"/>
    </source>
</evidence>
<dbReference type="EC" id="5.2.1.8" evidence="5"/>
<dbReference type="SUPFAM" id="SSF54534">
    <property type="entry name" value="FKBP-like"/>
    <property type="match status" value="1"/>
</dbReference>
<evidence type="ECO:0000256" key="6">
    <source>
        <dbReference type="SAM" id="MobiDB-lite"/>
    </source>
</evidence>
<dbReference type="EMBL" id="JADEYR010000012">
    <property type="protein sequence ID" value="MBE9404642.1"/>
    <property type="molecule type" value="Genomic_DNA"/>
</dbReference>
<dbReference type="Gene3D" id="3.10.50.40">
    <property type="match status" value="1"/>
</dbReference>
<keyword evidence="3 4" id="KW-0413">Isomerase</keyword>
<keyword evidence="2 4" id="KW-0697">Rotamase</keyword>
<evidence type="ECO:0000313" key="8">
    <source>
        <dbReference type="EMBL" id="MBE9404642.1"/>
    </source>
</evidence>
<comment type="catalytic activity">
    <reaction evidence="1 4 5">
        <text>[protein]-peptidylproline (omega=180) = [protein]-peptidylproline (omega=0)</text>
        <dbReference type="Rhea" id="RHEA:16237"/>
        <dbReference type="Rhea" id="RHEA-COMP:10747"/>
        <dbReference type="Rhea" id="RHEA-COMP:10748"/>
        <dbReference type="ChEBI" id="CHEBI:83833"/>
        <dbReference type="ChEBI" id="CHEBI:83834"/>
        <dbReference type="EC" id="5.2.1.8"/>
    </reaction>
</comment>
<evidence type="ECO:0000313" key="9">
    <source>
        <dbReference type="Proteomes" id="UP000644727"/>
    </source>
</evidence>
<name>A0ABR9W2G7_9MICO</name>
<dbReference type="InterPro" id="IPR044609">
    <property type="entry name" value="FKBP2/11"/>
</dbReference>
<dbReference type="Proteomes" id="UP000644727">
    <property type="component" value="Unassembled WGS sequence"/>
</dbReference>
<dbReference type="Pfam" id="PF00254">
    <property type="entry name" value="FKBP_C"/>
    <property type="match status" value="1"/>
</dbReference>
<feature type="domain" description="PPIase FKBP-type" evidence="7">
    <location>
        <begin position="54"/>
        <end position="143"/>
    </location>
</feature>
<feature type="compositionally biased region" description="Low complexity" evidence="6">
    <location>
        <begin position="1"/>
        <end position="16"/>
    </location>
</feature>
<evidence type="ECO:0000256" key="2">
    <source>
        <dbReference type="ARBA" id="ARBA00023110"/>
    </source>
</evidence>
<proteinExistence type="inferred from homology"/>
<dbReference type="GO" id="GO:0016853">
    <property type="term" value="F:isomerase activity"/>
    <property type="evidence" value="ECO:0007669"/>
    <property type="project" value="UniProtKB-KW"/>
</dbReference>
<dbReference type="PANTHER" id="PTHR45779:SF7">
    <property type="entry name" value="PEPTIDYLPROLYL ISOMERASE"/>
    <property type="match status" value="1"/>
</dbReference>
<keyword evidence="9" id="KW-1185">Reference proteome</keyword>